<sequence length="743" mass="76264">MPGRRVHHLRRDLLLGAVRGAGRISRAELAQRTGMARMTVTGLVDEMLASGVLAEEPARADGTRTGRPARVLTLGPAAGSVVGASVDEHGIRVAVADLTGTVRAERVDDAVGADLAALITGCVEEAGSGPVWSTVVGHLPGTPPPAGLPGSRVTARGLADLCLIGEVTQGVAVGRKNVCFLRVCRDVGCGLMLNGHLHTGAAGAAGEIGHVQIDETGALCRCGRRGCLETIVAPEAVLDALEAMHGDRLSVARALELSRHDATAERVLGDAGHMIGRVLAALAGTVNPEVVVLAGPMIEAEGLVVAEVREALRRYAPRELVDGTQVLVSELGERAALAGALALALHTLPGERAGRAVAAHAGPDGDGPGGVNERERAVRRRMITDLLRTGGATARSDIVRRTRLPRAAVADLLAGLHRDGVVEPATPPGDRPGRPSPHFRLASPAGLLVGLSLGGDGVRAVVADRAGRRIGGGFRPLPASPEGRGQIRDAAGFALELIAGHGHAPGPGVAVAMAVPAPVHPVTGEFGKRSVLPFFSGYSPAEDLAAQLGCPVRVFNNAQLAALGETRRGAARGARDVLYLKTSQHCGAGIVVSGRMYGGAIGYAGEISHLTVRDIGPLCFCGRRGCLSVFLQPGAFGAVLDRFGPPSQERLLELAAGGHGPARRALLDAGRLVGRTTAVLCNLLNPALVVVGGRFTEPGDQVVDGVRESLGRYCAPPVAAALTVVRAELGEEAEAIGAVESLL</sequence>
<comment type="similarity">
    <text evidence="1">Belongs to the ROK (NagC/XylR) family.</text>
</comment>
<dbReference type="InterPro" id="IPR043129">
    <property type="entry name" value="ATPase_NBD"/>
</dbReference>
<dbReference type="Gene3D" id="3.30.420.40">
    <property type="match status" value="3"/>
</dbReference>
<dbReference type="SUPFAM" id="SSF46785">
    <property type="entry name" value="Winged helix' DNA-binding domain"/>
    <property type="match status" value="2"/>
</dbReference>
<keyword evidence="3" id="KW-1185">Reference proteome</keyword>
<evidence type="ECO:0000313" key="3">
    <source>
        <dbReference type="Proteomes" id="UP001197247"/>
    </source>
</evidence>
<dbReference type="EMBL" id="JAHBAY010000002">
    <property type="protein sequence ID" value="MBT0768521.1"/>
    <property type="molecule type" value="Genomic_DNA"/>
</dbReference>
<name>A0ABS5TE70_9ACTN</name>
<organism evidence="2 3">
    <name type="scientific">Kineosporia corallincola</name>
    <dbReference type="NCBI Taxonomy" id="2835133"/>
    <lineage>
        <taxon>Bacteria</taxon>
        <taxon>Bacillati</taxon>
        <taxon>Actinomycetota</taxon>
        <taxon>Actinomycetes</taxon>
        <taxon>Kineosporiales</taxon>
        <taxon>Kineosporiaceae</taxon>
        <taxon>Kineosporia</taxon>
    </lineage>
</organism>
<accession>A0ABS5TE70</accession>
<dbReference type="RefSeq" id="WP_214154815.1">
    <property type="nucleotide sequence ID" value="NZ_JAHBAY010000002.1"/>
</dbReference>
<gene>
    <name evidence="2" type="ORF">KIH74_06265</name>
</gene>
<dbReference type="Proteomes" id="UP001197247">
    <property type="component" value="Unassembled WGS sequence"/>
</dbReference>
<comment type="caution">
    <text evidence="2">The sequence shown here is derived from an EMBL/GenBank/DDBJ whole genome shotgun (WGS) entry which is preliminary data.</text>
</comment>
<dbReference type="InterPro" id="IPR000600">
    <property type="entry name" value="ROK"/>
</dbReference>
<dbReference type="SUPFAM" id="SSF53067">
    <property type="entry name" value="Actin-like ATPase domain"/>
    <property type="match status" value="2"/>
</dbReference>
<dbReference type="Gene3D" id="1.10.10.10">
    <property type="entry name" value="Winged helix-like DNA-binding domain superfamily/Winged helix DNA-binding domain"/>
    <property type="match status" value="2"/>
</dbReference>
<evidence type="ECO:0000256" key="1">
    <source>
        <dbReference type="ARBA" id="ARBA00006479"/>
    </source>
</evidence>
<dbReference type="InterPro" id="IPR036390">
    <property type="entry name" value="WH_DNA-bd_sf"/>
</dbReference>
<dbReference type="InterPro" id="IPR036388">
    <property type="entry name" value="WH-like_DNA-bd_sf"/>
</dbReference>
<dbReference type="PANTHER" id="PTHR18964">
    <property type="entry name" value="ROK (REPRESSOR, ORF, KINASE) FAMILY"/>
    <property type="match status" value="1"/>
</dbReference>
<dbReference type="PANTHER" id="PTHR18964:SF173">
    <property type="entry name" value="GLUCOKINASE"/>
    <property type="match status" value="1"/>
</dbReference>
<proteinExistence type="inferred from homology"/>
<protein>
    <submittedName>
        <fullName evidence="2">ROK family transcriptional regulator</fullName>
    </submittedName>
</protein>
<reference evidence="2 3" key="1">
    <citation type="submission" date="2021-05" db="EMBL/GenBank/DDBJ databases">
        <title>Kineosporia and Streptomyces sp. nov. two new marine actinobacteria isolated from Coral.</title>
        <authorList>
            <person name="Buangrab K."/>
            <person name="Sutthacheep M."/>
            <person name="Yeemin T."/>
            <person name="Harunari E."/>
            <person name="Igarashi Y."/>
            <person name="Kanchanasin P."/>
            <person name="Tanasupawat S."/>
            <person name="Phongsopitanun W."/>
        </authorList>
    </citation>
    <scope>NUCLEOTIDE SEQUENCE [LARGE SCALE GENOMIC DNA]</scope>
    <source>
        <strain evidence="2 3">J2-2</strain>
    </source>
</reference>
<dbReference type="Pfam" id="PF00480">
    <property type="entry name" value="ROK"/>
    <property type="match status" value="2"/>
</dbReference>
<evidence type="ECO:0000313" key="2">
    <source>
        <dbReference type="EMBL" id="MBT0768521.1"/>
    </source>
</evidence>